<gene>
    <name evidence="5" type="primary">ptpA</name>
    <name evidence="5" type="ORF">Pan241w_00180</name>
</gene>
<accession>A0A517R7X3</accession>
<dbReference type="EMBL" id="CP036269">
    <property type="protein sequence ID" value="QDT39965.1"/>
    <property type="molecule type" value="Genomic_DNA"/>
</dbReference>
<evidence type="ECO:0000259" key="4">
    <source>
        <dbReference type="Pfam" id="PF00326"/>
    </source>
</evidence>
<keyword evidence="1 5" id="KW-0378">Hydrolase</keyword>
<dbReference type="Proteomes" id="UP000317171">
    <property type="component" value="Chromosome"/>
</dbReference>
<organism evidence="5 6">
    <name type="scientific">Gimesia alba</name>
    <dbReference type="NCBI Taxonomy" id="2527973"/>
    <lineage>
        <taxon>Bacteria</taxon>
        <taxon>Pseudomonadati</taxon>
        <taxon>Planctomycetota</taxon>
        <taxon>Planctomycetia</taxon>
        <taxon>Planctomycetales</taxon>
        <taxon>Planctomycetaceae</taxon>
        <taxon>Gimesia</taxon>
    </lineage>
</organism>
<keyword evidence="3" id="KW-0732">Signal</keyword>
<dbReference type="Gene3D" id="2.120.10.30">
    <property type="entry name" value="TolB, C-terminal domain"/>
    <property type="match status" value="2"/>
</dbReference>
<dbReference type="GO" id="GO:0004252">
    <property type="term" value="F:serine-type endopeptidase activity"/>
    <property type="evidence" value="ECO:0007669"/>
    <property type="project" value="TreeGrafter"/>
</dbReference>
<dbReference type="SUPFAM" id="SSF53474">
    <property type="entry name" value="alpha/beta-Hydrolases"/>
    <property type="match status" value="1"/>
</dbReference>
<feature type="chain" id="PRO_5022230641" evidence="3">
    <location>
        <begin position="22"/>
        <end position="677"/>
    </location>
</feature>
<keyword evidence="2" id="KW-0645">Protease</keyword>
<dbReference type="KEGG" id="gaz:Pan241w_00180"/>
<dbReference type="SUPFAM" id="SSF82171">
    <property type="entry name" value="DPP6 N-terminal domain-like"/>
    <property type="match status" value="1"/>
</dbReference>
<feature type="domain" description="Peptidase S9 prolyl oligopeptidase catalytic" evidence="4">
    <location>
        <begin position="467"/>
        <end position="668"/>
    </location>
</feature>
<evidence type="ECO:0000256" key="3">
    <source>
        <dbReference type="SAM" id="SignalP"/>
    </source>
</evidence>
<dbReference type="Pfam" id="PF00326">
    <property type="entry name" value="Peptidase_S9"/>
    <property type="match status" value="1"/>
</dbReference>
<keyword evidence="2" id="KW-0720">Serine protease</keyword>
<reference evidence="5 6" key="1">
    <citation type="submission" date="2019-02" db="EMBL/GenBank/DDBJ databases">
        <title>Deep-cultivation of Planctomycetes and their phenomic and genomic characterization uncovers novel biology.</title>
        <authorList>
            <person name="Wiegand S."/>
            <person name="Jogler M."/>
            <person name="Boedeker C."/>
            <person name="Pinto D."/>
            <person name="Vollmers J."/>
            <person name="Rivas-Marin E."/>
            <person name="Kohn T."/>
            <person name="Peeters S.H."/>
            <person name="Heuer A."/>
            <person name="Rast P."/>
            <person name="Oberbeckmann S."/>
            <person name="Bunk B."/>
            <person name="Jeske O."/>
            <person name="Meyerdierks A."/>
            <person name="Storesund J.E."/>
            <person name="Kallscheuer N."/>
            <person name="Luecker S."/>
            <person name="Lage O.M."/>
            <person name="Pohl T."/>
            <person name="Merkel B.J."/>
            <person name="Hornburger P."/>
            <person name="Mueller R.-W."/>
            <person name="Bruemmer F."/>
            <person name="Labrenz M."/>
            <person name="Spormann A.M."/>
            <person name="Op den Camp H."/>
            <person name="Overmann J."/>
            <person name="Amann R."/>
            <person name="Jetten M.S.M."/>
            <person name="Mascher T."/>
            <person name="Medema M.H."/>
            <person name="Devos D.P."/>
            <person name="Kaster A.-K."/>
            <person name="Ovreas L."/>
            <person name="Rohde M."/>
            <person name="Galperin M.Y."/>
            <person name="Jogler C."/>
        </authorList>
    </citation>
    <scope>NUCLEOTIDE SEQUENCE [LARGE SCALE GENOMIC DNA]</scope>
    <source>
        <strain evidence="5 6">Pan241w</strain>
    </source>
</reference>
<dbReference type="InterPro" id="IPR011659">
    <property type="entry name" value="WD40"/>
</dbReference>
<dbReference type="OrthoDB" id="269409at2"/>
<evidence type="ECO:0000256" key="2">
    <source>
        <dbReference type="ARBA" id="ARBA00022825"/>
    </source>
</evidence>
<protein>
    <submittedName>
        <fullName evidence="5">Prolyl tripeptidyl peptidase</fullName>
        <ecNumber evidence="5">3.4.14.12</ecNumber>
    </submittedName>
</protein>
<dbReference type="RefSeq" id="WP_145209125.1">
    <property type="nucleotide sequence ID" value="NZ_CP036269.1"/>
</dbReference>
<dbReference type="GO" id="GO:0006508">
    <property type="term" value="P:proteolysis"/>
    <property type="evidence" value="ECO:0007669"/>
    <property type="project" value="InterPro"/>
</dbReference>
<proteinExistence type="predicted"/>
<feature type="signal peptide" evidence="3">
    <location>
        <begin position="1"/>
        <end position="21"/>
    </location>
</feature>
<dbReference type="PANTHER" id="PTHR42776:SF27">
    <property type="entry name" value="DIPEPTIDYL PEPTIDASE FAMILY MEMBER 6"/>
    <property type="match status" value="1"/>
</dbReference>
<evidence type="ECO:0000313" key="6">
    <source>
        <dbReference type="Proteomes" id="UP000317171"/>
    </source>
</evidence>
<dbReference type="InterPro" id="IPR001375">
    <property type="entry name" value="Peptidase_S9_cat"/>
</dbReference>
<dbReference type="InterPro" id="IPR029058">
    <property type="entry name" value="AB_hydrolase_fold"/>
</dbReference>
<dbReference type="PANTHER" id="PTHR42776">
    <property type="entry name" value="SERINE PEPTIDASE S9 FAMILY MEMBER"/>
    <property type="match status" value="1"/>
</dbReference>
<dbReference type="InterPro" id="IPR011042">
    <property type="entry name" value="6-blade_b-propeller_TolB-like"/>
</dbReference>
<sequence length="677" mass="75714" precursor="true">MVRLSGIVFLCLLVMVQAAVAEELIPPQVGDLYLTDVALEPITLDEGKSVVYVRQRVDPKTRSLKRSLWRVDQGQEPRALEAGEPDAFGLQLSPDGKWILFLSTRPFPDGTPAFAPVPPYTDTAADIWLIPTAGGTAVPLAGPGKPYGRVITDRFYGRVCFSPDGKRLMFVADEGKDPRTEQERRNNVLIVREDQGEGYEGYGPTQVWVADLLAEPGNVAAKSITRITPGDFWYGDPQWSPDGSFVVVHANRTPEQESVRYSINHNYDLWKITLNDNRLTQLTKGPGPEFSPRISPDGKRLVCLSSPRYKGPHRDVYNLTVVELNENGATSRVLFDFHQPYNGKPPHGSPEYTLSETCWLDNSRVTFNSLQGLKTVRQAVNLDAGPEAIEVEYPPAPRRSPLLPASNPQIGKRLRGDVAVIHWKSFDGLEIEGVVTTPPASVAKPPYKLLVMPHGGPHHRAGSGYGFTTQFFATRGYAVFQPNFRGSTGYGLNFLNADRNDFGGGDMQDILTGVDYLVKQGIADPKRQFVYGVSYGGYMTSWLVGQTHQFRAAVAQNAVTDLNVMWHLSDLQSWTEYDMSGYPWEVPERMRKHSPLTYAHKVKTPTLILHSTNDRRCTVAMGKMFYRALKETDVDTQMVLYPDEGHPIRQLPHREDVLLRTLDWFEKHDVQGDSQSE</sequence>
<name>A0A517R7X3_9PLAN</name>
<dbReference type="AlphaFoldDB" id="A0A517R7X3"/>
<keyword evidence="6" id="KW-1185">Reference proteome</keyword>
<dbReference type="Pfam" id="PF07676">
    <property type="entry name" value="PD40"/>
    <property type="match status" value="3"/>
</dbReference>
<evidence type="ECO:0000313" key="5">
    <source>
        <dbReference type="EMBL" id="QDT39965.1"/>
    </source>
</evidence>
<evidence type="ECO:0000256" key="1">
    <source>
        <dbReference type="ARBA" id="ARBA00022801"/>
    </source>
</evidence>
<dbReference type="Gene3D" id="3.40.50.1820">
    <property type="entry name" value="alpha/beta hydrolase"/>
    <property type="match status" value="1"/>
</dbReference>
<dbReference type="EC" id="3.4.14.12" evidence="5"/>